<evidence type="ECO:0000313" key="1">
    <source>
        <dbReference type="EMBL" id="KAL1521646.1"/>
    </source>
</evidence>
<accession>A0AB34JIB7</accession>
<comment type="caution">
    <text evidence="1">The sequence shown here is derived from an EMBL/GenBank/DDBJ whole genome shotgun (WGS) entry which is preliminary data.</text>
</comment>
<reference evidence="1 2" key="1">
    <citation type="journal article" date="2024" name="Science">
        <title>Giant polyketide synthase enzymes in the biosynthesis of giant marine polyether toxins.</title>
        <authorList>
            <person name="Fallon T.R."/>
            <person name="Shende V.V."/>
            <person name="Wierzbicki I.H."/>
            <person name="Pendleton A.L."/>
            <person name="Watervoot N.F."/>
            <person name="Auber R.P."/>
            <person name="Gonzalez D.J."/>
            <person name="Wisecaver J.H."/>
            <person name="Moore B.S."/>
        </authorList>
    </citation>
    <scope>NUCLEOTIDE SEQUENCE [LARGE SCALE GENOMIC DNA]</scope>
    <source>
        <strain evidence="1 2">12B1</strain>
    </source>
</reference>
<dbReference type="AlphaFoldDB" id="A0AB34JIB7"/>
<dbReference type="Proteomes" id="UP001515480">
    <property type="component" value="Unassembled WGS sequence"/>
</dbReference>
<proteinExistence type="predicted"/>
<protein>
    <submittedName>
        <fullName evidence="1">Uncharacterized protein</fullName>
    </submittedName>
</protein>
<evidence type="ECO:0000313" key="2">
    <source>
        <dbReference type="Proteomes" id="UP001515480"/>
    </source>
</evidence>
<keyword evidence="2" id="KW-1185">Reference proteome</keyword>
<sequence length="127" mass="14566">MNGLMRLYVEYHGPHSLAPRRAEPMKFTMMRSIFAISPNTKVGRWTWTDTDHDVFIFRRLNVFLMHSAFRLGEIVAHRSGEIMYITRACVVWSVGGVLLTDPSPADLERLRPGLDYALVAPRDFGGW</sequence>
<organism evidence="1 2">
    <name type="scientific">Prymnesium parvum</name>
    <name type="common">Toxic golden alga</name>
    <dbReference type="NCBI Taxonomy" id="97485"/>
    <lineage>
        <taxon>Eukaryota</taxon>
        <taxon>Haptista</taxon>
        <taxon>Haptophyta</taxon>
        <taxon>Prymnesiophyceae</taxon>
        <taxon>Prymnesiales</taxon>
        <taxon>Prymnesiaceae</taxon>
        <taxon>Prymnesium</taxon>
    </lineage>
</organism>
<dbReference type="EMBL" id="JBGBPQ010000007">
    <property type="protein sequence ID" value="KAL1521646.1"/>
    <property type="molecule type" value="Genomic_DNA"/>
</dbReference>
<gene>
    <name evidence="1" type="ORF">AB1Y20_021303</name>
</gene>
<name>A0AB34JIB7_PRYPA</name>